<gene>
    <name evidence="10" type="ORF">FO470_04305</name>
</gene>
<evidence type="ECO:0000256" key="2">
    <source>
        <dbReference type="ARBA" id="ARBA00010942"/>
    </source>
</evidence>
<keyword evidence="11" id="KW-1185">Reference proteome</keyword>
<dbReference type="Gene3D" id="3.30.70.1320">
    <property type="entry name" value="Multidrug efflux transporter AcrB pore domain like"/>
    <property type="match status" value="1"/>
</dbReference>
<dbReference type="Gene3D" id="3.30.70.1440">
    <property type="entry name" value="Multidrug efflux transporter AcrB pore domain"/>
    <property type="match status" value="1"/>
</dbReference>
<feature type="transmembrane region" description="Helical" evidence="9">
    <location>
        <begin position="875"/>
        <end position="891"/>
    </location>
</feature>
<dbReference type="InterPro" id="IPR004764">
    <property type="entry name" value="MdtF-like"/>
</dbReference>
<reference evidence="10 11" key="1">
    <citation type="submission" date="2019-07" db="EMBL/GenBank/DDBJ databases">
        <authorList>
            <person name="Grouzdev D.S."/>
        </authorList>
    </citation>
    <scope>NUCLEOTIDE SEQUENCE [LARGE SCALE GENOMIC DNA]</scope>
    <source>
        <strain evidence="10 11">3C</strain>
    </source>
</reference>
<name>A0ABY3DVV9_9HYPH</name>
<dbReference type="Gene3D" id="1.20.1640.10">
    <property type="entry name" value="Multidrug efflux transporter AcrB transmembrane domain"/>
    <property type="match status" value="2"/>
</dbReference>
<comment type="caution">
    <text evidence="10">The sequence shown here is derived from an EMBL/GenBank/DDBJ whole genome shotgun (WGS) entry which is preliminary data.</text>
</comment>
<evidence type="ECO:0000256" key="7">
    <source>
        <dbReference type="ARBA" id="ARBA00022989"/>
    </source>
</evidence>
<feature type="transmembrane region" description="Helical" evidence="9">
    <location>
        <begin position="12"/>
        <end position="33"/>
    </location>
</feature>
<sequence>MISRFFIERPVLANVLALVFVLIGGVALIKLPVAQYPNVVPPTVQVTTLYPGASARTLIDTVALPIEQQVNGVEGMLYMQSTSASDGTYTLTITFAIGTDPDFAQVLVQNRVAIAMASLPQAVQVQGVTTQKKSTAILQFVTLYSPDERYDSLFLANYGVINLQDEIARLDGVGNVNIFGAGQYAMRVWLDPDELQARQLTPDDVINAIQQQSQEVASGVVGMPPVPKGQNFQFTLLMDGRLNDAADYENIIVKVSNADGGRITRLRDVARVELGAQTYSQTFTFNGKAAAALGIYQLPEANSLAVATAVREKMAQLAKDFPPGLAYQIPFDTTVFVNASVNEVYKTLFEAGILVLIVILVFLQDWRATLVPATTVPVTIIGTFAAMAAMGFTVNLSTLFAIVLAIGIVVDDAIVIVEGVARHIEKGLPGRLAAEKAMDELLGPIIGITLVLMSVFLPAAFMPGLTGQLYQQFALVIAATALISAVNAMTLKPTQCALWLRPPVPPEKRNFFYRGFNAVYDRAEHWYAGLIRRMVHVSYLTVAVALVLIGVAIWGLTRVPTGFLPTEDQGYVLIGAQLPDAASLQRTNEVMQQISDIASKTPGVENVIAISGVSVLDNNATLPNGGVAYVMLKDWDVRDKAGEGLLEIYTSLNKALEQVDGAVTFVLVPPAIQGIGNASGFTMMVQSKNGSFDFAELQSLTQSVVRNASSQSSLQHLSTSFRANVPQLFLKIDRIKAETLGVTVGQVFATVQGYVGSSYVTQFNQFGQTFQAYIQAEADYRRTPEEILNLKIRTPSGDMVPLGTLAQVEPAFGPPLITLYNLYPASTVLGAPATGFSSGQALDIMAQVADDTLPPGTGFEWSAMSYQEAVVGNEVYYVFGLAILLVYFVLAGQYESWILPLSVLLAVPLALLGTVGALTGLGISNNLYTQIGLILLIALSAKNAILIVEFAREKRAEGMEIMEAAVEAARLRFRPILMTSFAFILGVLPLVLATGAGANSRKSIGIAVFSGMLASTCLAVLFVPSFYAVLQRFEEWRAGRKGAPAQPAPAAGEEASPSAT</sequence>
<evidence type="ECO:0000256" key="6">
    <source>
        <dbReference type="ARBA" id="ARBA00022692"/>
    </source>
</evidence>
<dbReference type="SUPFAM" id="SSF82866">
    <property type="entry name" value="Multidrug efflux transporter AcrB transmembrane domain"/>
    <property type="match status" value="2"/>
</dbReference>
<dbReference type="SUPFAM" id="SSF82693">
    <property type="entry name" value="Multidrug efflux transporter AcrB pore domain, PN1, PN2, PC1 and PC2 subdomains"/>
    <property type="match status" value="4"/>
</dbReference>
<dbReference type="PRINTS" id="PR00702">
    <property type="entry name" value="ACRIFLAVINRP"/>
</dbReference>
<evidence type="ECO:0000313" key="11">
    <source>
        <dbReference type="Proteomes" id="UP000315321"/>
    </source>
</evidence>
<dbReference type="NCBIfam" id="NF000282">
    <property type="entry name" value="RND_permease_1"/>
    <property type="match status" value="1"/>
</dbReference>
<keyword evidence="6 9" id="KW-0812">Transmembrane</keyword>
<dbReference type="InterPro" id="IPR001036">
    <property type="entry name" value="Acrflvin-R"/>
</dbReference>
<keyword evidence="8 9" id="KW-0472">Membrane</keyword>
<dbReference type="InterPro" id="IPR027463">
    <property type="entry name" value="AcrB_DN_DC_subdom"/>
</dbReference>
<dbReference type="NCBIfam" id="TIGR00915">
    <property type="entry name" value="2A0602"/>
    <property type="match status" value="1"/>
</dbReference>
<dbReference type="Pfam" id="PF00873">
    <property type="entry name" value="ACR_tran"/>
    <property type="match status" value="1"/>
</dbReference>
<dbReference type="Gene3D" id="3.30.70.1430">
    <property type="entry name" value="Multidrug efflux transporter AcrB pore domain"/>
    <property type="match status" value="2"/>
</dbReference>
<keyword evidence="4" id="KW-1003">Cell membrane</keyword>
<evidence type="ECO:0000256" key="8">
    <source>
        <dbReference type="ARBA" id="ARBA00023136"/>
    </source>
</evidence>
<proteinExistence type="inferred from homology"/>
<feature type="transmembrane region" description="Helical" evidence="9">
    <location>
        <begin position="971"/>
        <end position="992"/>
    </location>
</feature>
<evidence type="ECO:0000256" key="3">
    <source>
        <dbReference type="ARBA" id="ARBA00022448"/>
    </source>
</evidence>
<dbReference type="PANTHER" id="PTHR32063">
    <property type="match status" value="1"/>
</dbReference>
<keyword evidence="7 9" id="KW-1133">Transmembrane helix</keyword>
<accession>A0ABY3DVV9</accession>
<feature type="transmembrane region" description="Helical" evidence="9">
    <location>
        <begin position="344"/>
        <end position="363"/>
    </location>
</feature>
<protein>
    <recommendedName>
        <fullName evidence="9">Efflux pump membrane transporter</fullName>
    </recommendedName>
</protein>
<keyword evidence="3 9" id="KW-0813">Transport</keyword>
<feature type="transmembrane region" description="Helical" evidence="9">
    <location>
        <begin position="398"/>
        <end position="421"/>
    </location>
</feature>
<comment type="similarity">
    <text evidence="2 9">Belongs to the resistance-nodulation-cell division (RND) (TC 2.A.6) family.</text>
</comment>
<evidence type="ECO:0000256" key="9">
    <source>
        <dbReference type="RuleBase" id="RU364070"/>
    </source>
</evidence>
<feature type="transmembrane region" description="Helical" evidence="9">
    <location>
        <begin position="473"/>
        <end position="491"/>
    </location>
</feature>
<evidence type="ECO:0000256" key="4">
    <source>
        <dbReference type="ARBA" id="ARBA00022475"/>
    </source>
</evidence>
<dbReference type="EMBL" id="VMBP01000001">
    <property type="protein sequence ID" value="TSJ64496.1"/>
    <property type="molecule type" value="Genomic_DNA"/>
</dbReference>
<feature type="transmembrane region" description="Helical" evidence="9">
    <location>
        <begin position="927"/>
        <end position="950"/>
    </location>
</feature>
<feature type="transmembrane region" description="Helical" evidence="9">
    <location>
        <begin position="898"/>
        <end position="921"/>
    </location>
</feature>
<feature type="transmembrane region" description="Helical" evidence="9">
    <location>
        <begin position="441"/>
        <end position="461"/>
    </location>
</feature>
<feature type="transmembrane region" description="Helical" evidence="9">
    <location>
        <begin position="537"/>
        <end position="556"/>
    </location>
</feature>
<dbReference type="SUPFAM" id="SSF82714">
    <property type="entry name" value="Multidrug efflux transporter AcrB TolC docking domain, DN and DC subdomains"/>
    <property type="match status" value="2"/>
</dbReference>
<dbReference type="PANTHER" id="PTHR32063:SF13">
    <property type="entry name" value="MULTIDRUG EFFLUX PUMP SUBUNIT ACRB-RELATED"/>
    <property type="match status" value="1"/>
</dbReference>
<dbReference type="Gene3D" id="3.30.2090.10">
    <property type="entry name" value="Multidrug efflux transporter AcrB TolC docking domain, DN and DC subdomains"/>
    <property type="match status" value="2"/>
</dbReference>
<keyword evidence="5 9" id="KW-0997">Cell inner membrane</keyword>
<feature type="transmembrane region" description="Helical" evidence="9">
    <location>
        <begin position="370"/>
        <end position="392"/>
    </location>
</feature>
<evidence type="ECO:0000256" key="1">
    <source>
        <dbReference type="ARBA" id="ARBA00004429"/>
    </source>
</evidence>
<comment type="subcellular location">
    <subcellularLocation>
        <location evidence="1 9">Cell inner membrane</location>
        <topology evidence="1 9">Multi-pass membrane protein</topology>
    </subcellularLocation>
</comment>
<evidence type="ECO:0000313" key="10">
    <source>
        <dbReference type="EMBL" id="TSJ64496.1"/>
    </source>
</evidence>
<feature type="transmembrane region" description="Helical" evidence="9">
    <location>
        <begin position="1004"/>
        <end position="1030"/>
    </location>
</feature>
<dbReference type="Proteomes" id="UP000315321">
    <property type="component" value="Unassembled WGS sequence"/>
</dbReference>
<evidence type="ECO:0000256" key="5">
    <source>
        <dbReference type="ARBA" id="ARBA00022519"/>
    </source>
</evidence>
<dbReference type="RefSeq" id="WP_144341652.1">
    <property type="nucleotide sequence ID" value="NZ_VMBP01000001.1"/>
</dbReference>
<organism evidence="10 11">
    <name type="scientific">Ancylobacter moscoviensis</name>
    <dbReference type="NCBI Taxonomy" id="2597768"/>
    <lineage>
        <taxon>Bacteria</taxon>
        <taxon>Pseudomonadati</taxon>
        <taxon>Pseudomonadota</taxon>
        <taxon>Alphaproteobacteria</taxon>
        <taxon>Hyphomicrobiales</taxon>
        <taxon>Xanthobacteraceae</taxon>
        <taxon>Ancylobacter</taxon>
    </lineage>
</organism>